<evidence type="ECO:0000313" key="3">
    <source>
        <dbReference type="EMBL" id="SFK98880.1"/>
    </source>
</evidence>
<keyword evidence="2" id="KW-1133">Transmembrane helix</keyword>
<gene>
    <name evidence="3" type="ORF">SAMN02745775_11374</name>
</gene>
<keyword evidence="2" id="KW-0472">Membrane</keyword>
<feature type="transmembrane region" description="Helical" evidence="2">
    <location>
        <begin position="78"/>
        <end position="96"/>
    </location>
</feature>
<sequence length="203" mass="22250">MSTTTTPPAPAAWPDADIGLLTAIYELQCTSRMNAIYYGGRLRALQKEAFLLEVTTAVTASGSGIGALALWNQGAGQVLWQGLALFAAFAAVVKPLRAPGKRIEVFTRQQQGYHANFFALKKLAFAIRQAGSISDDHRKRYDTFYDRHVQLNGEDETSPDEDLRREAQEAVRKELPGTAFWWPPAPQSPPPPALTDGRTSPPP</sequence>
<dbReference type="AlphaFoldDB" id="A0A1I4E1L9"/>
<keyword evidence="4" id="KW-1185">Reference proteome</keyword>
<protein>
    <recommendedName>
        <fullName evidence="5">SMODS and SLOG-associating 2TM effector domain-containing protein</fullName>
    </recommendedName>
</protein>
<evidence type="ECO:0008006" key="5">
    <source>
        <dbReference type="Google" id="ProtNLM"/>
    </source>
</evidence>
<dbReference type="Proteomes" id="UP000199473">
    <property type="component" value="Unassembled WGS sequence"/>
</dbReference>
<name>A0A1I4E1L9_9PROT</name>
<feature type="transmembrane region" description="Helical" evidence="2">
    <location>
        <begin position="50"/>
        <end position="72"/>
    </location>
</feature>
<evidence type="ECO:0000313" key="4">
    <source>
        <dbReference type="Proteomes" id="UP000199473"/>
    </source>
</evidence>
<accession>A0A1I4E1L9</accession>
<feature type="compositionally biased region" description="Pro residues" evidence="1">
    <location>
        <begin position="183"/>
        <end position="193"/>
    </location>
</feature>
<evidence type="ECO:0000256" key="2">
    <source>
        <dbReference type="SAM" id="Phobius"/>
    </source>
</evidence>
<dbReference type="STRING" id="1123062.SAMN02745775_11374"/>
<proteinExistence type="predicted"/>
<organism evidence="3 4">
    <name type="scientific">Falsiroseomonas stagni DSM 19981</name>
    <dbReference type="NCBI Taxonomy" id="1123062"/>
    <lineage>
        <taxon>Bacteria</taxon>
        <taxon>Pseudomonadati</taxon>
        <taxon>Pseudomonadota</taxon>
        <taxon>Alphaproteobacteria</taxon>
        <taxon>Acetobacterales</taxon>
        <taxon>Roseomonadaceae</taxon>
        <taxon>Falsiroseomonas</taxon>
    </lineage>
</organism>
<dbReference type="RefSeq" id="WP_092962502.1">
    <property type="nucleotide sequence ID" value="NZ_FOSQ01000013.1"/>
</dbReference>
<feature type="region of interest" description="Disordered" evidence="1">
    <location>
        <begin position="176"/>
        <end position="203"/>
    </location>
</feature>
<evidence type="ECO:0000256" key="1">
    <source>
        <dbReference type="SAM" id="MobiDB-lite"/>
    </source>
</evidence>
<keyword evidence="2" id="KW-0812">Transmembrane</keyword>
<dbReference type="EMBL" id="FOSQ01000013">
    <property type="protein sequence ID" value="SFK98880.1"/>
    <property type="molecule type" value="Genomic_DNA"/>
</dbReference>
<reference evidence="3 4" key="1">
    <citation type="submission" date="2016-10" db="EMBL/GenBank/DDBJ databases">
        <authorList>
            <person name="de Groot N.N."/>
        </authorList>
    </citation>
    <scope>NUCLEOTIDE SEQUENCE [LARGE SCALE GENOMIC DNA]</scope>
    <source>
        <strain evidence="3 4">DSM 19981</strain>
    </source>
</reference>